<dbReference type="AlphaFoldDB" id="A0A7H0VHC2"/>
<dbReference type="RefSeq" id="WP_210759645.1">
    <property type="nucleotide sequence ID" value="NZ_CP060139.1"/>
</dbReference>
<protein>
    <submittedName>
        <fullName evidence="1">Uncharacterized protein</fullName>
    </submittedName>
</protein>
<evidence type="ECO:0000313" key="2">
    <source>
        <dbReference type="Proteomes" id="UP000516305"/>
    </source>
</evidence>
<reference evidence="1 2" key="1">
    <citation type="submission" date="2020-08" db="EMBL/GenBank/DDBJ databases">
        <title>Croceimicrobium hydrocarbonivorans gen. nov., sp. nov., a novel marine bacterium isolated from a bacterial consortium that degrades polyethylene terephthalate.</title>
        <authorList>
            <person name="Liu R."/>
        </authorList>
    </citation>
    <scope>NUCLEOTIDE SEQUENCE [LARGE SCALE GENOMIC DNA]</scope>
    <source>
        <strain evidence="1 2">A20-9</strain>
    </source>
</reference>
<gene>
    <name evidence="1" type="ORF">H4K34_04585</name>
</gene>
<sequence>MKEITALLISLIFSFTVSAQKNINLGECEILRIDSIALCSSHYSITVLTSLDTFRSVIPKSVIESPLKELTGKTRKISAEPIDSLILDIDSKLVYIALVGTVSSDPDYDQYDQISYTWKVKKNLWKKEEIELNLSYYYHNKKETNLLITKIE</sequence>
<name>A0A7H0VHC2_9FLAO</name>
<accession>A0A7H0VHC2</accession>
<dbReference type="KEGG" id="chyd:H4K34_04585"/>
<evidence type="ECO:0000313" key="1">
    <source>
        <dbReference type="EMBL" id="QNR25120.1"/>
    </source>
</evidence>
<dbReference type="Proteomes" id="UP000516305">
    <property type="component" value="Chromosome"/>
</dbReference>
<organism evidence="1 2">
    <name type="scientific">Croceimicrobium hydrocarbonivorans</name>
    <dbReference type="NCBI Taxonomy" id="2761580"/>
    <lineage>
        <taxon>Bacteria</taxon>
        <taxon>Pseudomonadati</taxon>
        <taxon>Bacteroidota</taxon>
        <taxon>Flavobacteriia</taxon>
        <taxon>Flavobacteriales</taxon>
        <taxon>Owenweeksiaceae</taxon>
        <taxon>Croceimicrobium</taxon>
    </lineage>
</organism>
<dbReference type="EMBL" id="CP060139">
    <property type="protein sequence ID" value="QNR25120.1"/>
    <property type="molecule type" value="Genomic_DNA"/>
</dbReference>
<keyword evidence="2" id="KW-1185">Reference proteome</keyword>
<proteinExistence type="predicted"/>